<dbReference type="Pfam" id="PF08325">
    <property type="entry name" value="WLM"/>
    <property type="match status" value="1"/>
</dbReference>
<dbReference type="AlphaFoldDB" id="A0AAJ0BAD4"/>
<dbReference type="EMBL" id="MU839835">
    <property type="protein sequence ID" value="KAK1754621.1"/>
    <property type="molecule type" value="Genomic_DNA"/>
</dbReference>
<name>A0AAJ0BAD4_9PEZI</name>
<organism evidence="3 4">
    <name type="scientific">Echria macrotheca</name>
    <dbReference type="NCBI Taxonomy" id="438768"/>
    <lineage>
        <taxon>Eukaryota</taxon>
        <taxon>Fungi</taxon>
        <taxon>Dikarya</taxon>
        <taxon>Ascomycota</taxon>
        <taxon>Pezizomycotina</taxon>
        <taxon>Sordariomycetes</taxon>
        <taxon>Sordariomycetidae</taxon>
        <taxon>Sordariales</taxon>
        <taxon>Schizotheciaceae</taxon>
        <taxon>Echria</taxon>
    </lineage>
</organism>
<sequence length="375" mass="42362">MDSPNPSDQDGTNHSDQDVPSSPVAEDTPVKIKEPYEEGDDVDYVVTIKFGPEKTSEKWGLYHGATLEDLVVQAYLKWPAYDWTLSKVIVEKRVPDFKSLLKSTEDAKTELDLLKDNSLRLMAPKIDTQKSLEEARAGQLALFQAARKRALGKVHGISRRGNSRQLAHDAYTFQTIRPLSYLPNPERSTQYLERLKADPGIKAAMRKHKFSVGLLTEMDPSQFTEHHGDGGTTRILGRNRNFGEVIELRLRTDAYDGYRDYKTIRKTLCHELAHNVHGDHDRDFWDLCHQIEREVHAADWKKSGRTVGEEEYRFVVDDTHEDAGGWVGGEYTLGGGGQGDSAGLSRREILARAAESRWKRLDEAKQMEKKGPSGS</sequence>
<dbReference type="PANTHER" id="PTHR47795">
    <property type="entry name" value="UBIQUITIN AND WLM DOMAIN-CONTAINING METALLOPROTEASE SPCC1442.07C"/>
    <property type="match status" value="1"/>
</dbReference>
<feature type="region of interest" description="Disordered" evidence="1">
    <location>
        <begin position="1"/>
        <end position="36"/>
    </location>
</feature>
<keyword evidence="4" id="KW-1185">Reference proteome</keyword>
<dbReference type="Proteomes" id="UP001239445">
    <property type="component" value="Unassembled WGS sequence"/>
</dbReference>
<gene>
    <name evidence="3" type="ORF">QBC47DRAFT_403038</name>
</gene>
<dbReference type="GO" id="GO:0070628">
    <property type="term" value="F:proteasome binding"/>
    <property type="evidence" value="ECO:0007669"/>
    <property type="project" value="TreeGrafter"/>
</dbReference>
<proteinExistence type="predicted"/>
<protein>
    <submittedName>
        <fullName evidence="3">WLM-domain-containing protein</fullName>
    </submittedName>
</protein>
<reference evidence="3" key="1">
    <citation type="submission" date="2023-06" db="EMBL/GenBank/DDBJ databases">
        <title>Genome-scale phylogeny and comparative genomics of the fungal order Sordariales.</title>
        <authorList>
            <consortium name="Lawrence Berkeley National Laboratory"/>
            <person name="Hensen N."/>
            <person name="Bonometti L."/>
            <person name="Westerberg I."/>
            <person name="Brannstrom I.O."/>
            <person name="Guillou S."/>
            <person name="Cros-Aarteil S."/>
            <person name="Calhoun S."/>
            <person name="Haridas S."/>
            <person name="Kuo A."/>
            <person name="Mondo S."/>
            <person name="Pangilinan J."/>
            <person name="Riley R."/>
            <person name="Labutti K."/>
            <person name="Andreopoulos B."/>
            <person name="Lipzen A."/>
            <person name="Chen C."/>
            <person name="Yanf M."/>
            <person name="Daum C."/>
            <person name="Ng V."/>
            <person name="Clum A."/>
            <person name="Steindorff A."/>
            <person name="Ohm R."/>
            <person name="Martin F."/>
            <person name="Silar P."/>
            <person name="Natvig D."/>
            <person name="Lalanne C."/>
            <person name="Gautier V."/>
            <person name="Ament-Velasquez S.L."/>
            <person name="Kruys A."/>
            <person name="Hutchinson M.I."/>
            <person name="Powell A.J."/>
            <person name="Barry K."/>
            <person name="Miller A.N."/>
            <person name="Grigoriev I.V."/>
            <person name="Debuchy R."/>
            <person name="Gladieux P."/>
            <person name="Thoren M.H."/>
            <person name="Johannesson H."/>
        </authorList>
    </citation>
    <scope>NUCLEOTIDE SEQUENCE</scope>
    <source>
        <strain evidence="3">PSN4</strain>
    </source>
</reference>
<dbReference type="PROSITE" id="PS51397">
    <property type="entry name" value="WLM"/>
    <property type="match status" value="1"/>
</dbReference>
<evidence type="ECO:0000256" key="1">
    <source>
        <dbReference type="SAM" id="MobiDB-lite"/>
    </source>
</evidence>
<feature type="compositionally biased region" description="Polar residues" evidence="1">
    <location>
        <begin position="1"/>
        <end position="10"/>
    </location>
</feature>
<evidence type="ECO:0000313" key="4">
    <source>
        <dbReference type="Proteomes" id="UP001239445"/>
    </source>
</evidence>
<accession>A0AAJ0BAD4</accession>
<dbReference type="PANTHER" id="PTHR47795:SF1">
    <property type="entry name" value="DNA-DEPENDENT METALLOPROTEASE WSS1 HOMOLOG 2"/>
    <property type="match status" value="1"/>
</dbReference>
<evidence type="ECO:0000259" key="2">
    <source>
        <dbReference type="PROSITE" id="PS51397"/>
    </source>
</evidence>
<evidence type="ECO:0000313" key="3">
    <source>
        <dbReference type="EMBL" id="KAK1754621.1"/>
    </source>
</evidence>
<comment type="caution">
    <text evidence="3">The sequence shown here is derived from an EMBL/GenBank/DDBJ whole genome shotgun (WGS) entry which is preliminary data.</text>
</comment>
<feature type="domain" description="WLM" evidence="2">
    <location>
        <begin position="164"/>
        <end position="359"/>
    </location>
</feature>
<dbReference type="InterPro" id="IPR013536">
    <property type="entry name" value="WLM_dom"/>
</dbReference>